<protein>
    <submittedName>
        <fullName evidence="2">Uncharacterized protein</fullName>
    </submittedName>
</protein>
<keyword evidence="3" id="KW-1185">Reference proteome</keyword>
<name>A0A0C2X4T9_AMAMK</name>
<accession>A0A0C2X4T9</accession>
<gene>
    <name evidence="2" type="ORF">M378DRAFT_163547</name>
</gene>
<dbReference type="Proteomes" id="UP000054549">
    <property type="component" value="Unassembled WGS sequence"/>
</dbReference>
<sequence>LKSFKVLVERSSLWLPLSGSPAVPTVPDLLSKNLDPIQNAAWNAANGYDSRRSEREEKKLPKCGKGDYTEDKDDEDEEVADGVKERLLLSTWLRHPNLILHQKFQQVYMANMQSQT</sequence>
<proteinExistence type="predicted"/>
<dbReference type="HOGENOM" id="CLU_2183258_0_0_1"/>
<reference evidence="2 3" key="1">
    <citation type="submission" date="2014-04" db="EMBL/GenBank/DDBJ databases">
        <title>Evolutionary Origins and Diversification of the Mycorrhizal Mutualists.</title>
        <authorList>
            <consortium name="DOE Joint Genome Institute"/>
            <consortium name="Mycorrhizal Genomics Consortium"/>
            <person name="Kohler A."/>
            <person name="Kuo A."/>
            <person name="Nagy L.G."/>
            <person name="Floudas D."/>
            <person name="Copeland A."/>
            <person name="Barry K.W."/>
            <person name="Cichocki N."/>
            <person name="Veneault-Fourrey C."/>
            <person name="LaButti K."/>
            <person name="Lindquist E.A."/>
            <person name="Lipzen A."/>
            <person name="Lundell T."/>
            <person name="Morin E."/>
            <person name="Murat C."/>
            <person name="Riley R."/>
            <person name="Ohm R."/>
            <person name="Sun H."/>
            <person name="Tunlid A."/>
            <person name="Henrissat B."/>
            <person name="Grigoriev I.V."/>
            <person name="Hibbett D.S."/>
            <person name="Martin F."/>
        </authorList>
    </citation>
    <scope>NUCLEOTIDE SEQUENCE [LARGE SCALE GENOMIC DNA]</scope>
    <source>
        <strain evidence="2 3">Koide BX008</strain>
    </source>
</reference>
<dbReference type="EMBL" id="KN818251">
    <property type="protein sequence ID" value="KIL64286.1"/>
    <property type="molecule type" value="Genomic_DNA"/>
</dbReference>
<evidence type="ECO:0000256" key="1">
    <source>
        <dbReference type="SAM" id="MobiDB-lite"/>
    </source>
</evidence>
<evidence type="ECO:0000313" key="3">
    <source>
        <dbReference type="Proteomes" id="UP000054549"/>
    </source>
</evidence>
<organism evidence="2 3">
    <name type="scientific">Amanita muscaria (strain Koide BX008)</name>
    <dbReference type="NCBI Taxonomy" id="946122"/>
    <lineage>
        <taxon>Eukaryota</taxon>
        <taxon>Fungi</taxon>
        <taxon>Dikarya</taxon>
        <taxon>Basidiomycota</taxon>
        <taxon>Agaricomycotina</taxon>
        <taxon>Agaricomycetes</taxon>
        <taxon>Agaricomycetidae</taxon>
        <taxon>Agaricales</taxon>
        <taxon>Pluteineae</taxon>
        <taxon>Amanitaceae</taxon>
        <taxon>Amanita</taxon>
    </lineage>
</organism>
<dbReference type="AlphaFoldDB" id="A0A0C2X4T9"/>
<feature type="compositionally biased region" description="Basic and acidic residues" evidence="1">
    <location>
        <begin position="49"/>
        <end position="69"/>
    </location>
</feature>
<evidence type="ECO:0000313" key="2">
    <source>
        <dbReference type="EMBL" id="KIL64286.1"/>
    </source>
</evidence>
<feature type="region of interest" description="Disordered" evidence="1">
    <location>
        <begin position="45"/>
        <end position="77"/>
    </location>
</feature>
<dbReference type="InParanoid" id="A0A0C2X4T9"/>
<feature type="non-terminal residue" evidence="2">
    <location>
        <position position="1"/>
    </location>
</feature>